<evidence type="ECO:0000259" key="34">
    <source>
        <dbReference type="PROSITE" id="PS50271"/>
    </source>
</evidence>
<evidence type="ECO:0000256" key="32">
    <source>
        <dbReference type="ARBA" id="ARBA00082852"/>
    </source>
</evidence>
<evidence type="ECO:0000256" key="30">
    <source>
        <dbReference type="ARBA" id="ARBA00050910"/>
    </source>
</evidence>
<evidence type="ECO:0000256" key="6">
    <source>
        <dbReference type="ARBA" id="ARBA00004484"/>
    </source>
</evidence>
<evidence type="ECO:0000256" key="1">
    <source>
        <dbReference type="ARBA" id="ARBA00001947"/>
    </source>
</evidence>
<keyword evidence="22" id="KW-0156">Chromatin regulator</keyword>
<sequence>MKPRDLHKLGNEFTSIFFSNQSFQCAQLAAGSCFNAVDAILSGQVGPNGVAIVRPPGHHAERDAPCGFCLFNTAALAARYAQKNSHDPQLRVLILDWDVHHGNGTQHMFEDDDSVLYISLHRYDNGTFFPFSEDAASDRVGVAKGAGFNVNVAWSGGRMGDSDYLAAFHHIVMPIAAEFNPGLVLVSAGFDAARGDPLGGYQVTPEGYAHLTHLLMSLAGGRVLIILEGGYNLTSISDSMAMCTSMLLGDAPPSLATPFPPPHHCAVATIREVIRHHAPYWRSLRITGEFRTWTGSGSVSGSYSDSGSGMEQLTQGLASLDITQAPPTPQEPPTMEVKGDVEPELENTLRWAESVDISSPANRALNECQGVTSNLSLRSQDTLYVVDPLPWCPHLDAVKPLPPSGVDVFQPCSDCGSDAENWICLTCYQVCCGRYVNEHMVTHGAVSEHPVVLSFSDLSVWCYLCESYVHHQVRRLRVRRGPVPTGRRYLSCSVCFCSGSVRSQERRSLRQVWRGSSSLVLSWLVAMETASLLSF</sequence>
<evidence type="ECO:0000256" key="19">
    <source>
        <dbReference type="ARBA" id="ARBA00022801"/>
    </source>
</evidence>
<dbReference type="GO" id="GO:0016740">
    <property type="term" value="F:transferase activity"/>
    <property type="evidence" value="ECO:0007669"/>
    <property type="project" value="UniProtKB-KW"/>
</dbReference>
<dbReference type="InterPro" id="IPR037138">
    <property type="entry name" value="His_deacetylse_dom_sf"/>
</dbReference>
<dbReference type="Ensembl" id="ENSXCOT00000022906.1">
    <property type="protein sequence ID" value="ENSXCOP00000022630.1"/>
    <property type="gene ID" value="ENSXCOG00000016916.1"/>
</dbReference>
<dbReference type="GO" id="GO:0051646">
    <property type="term" value="P:mitochondrion localization"/>
    <property type="evidence" value="ECO:0007669"/>
    <property type="project" value="UniProtKB-ARBA"/>
</dbReference>
<dbReference type="PROSITE" id="PS51257">
    <property type="entry name" value="PROKAR_LIPOPROTEIN"/>
    <property type="match status" value="1"/>
</dbReference>
<dbReference type="GO" id="GO:0030424">
    <property type="term" value="C:axon"/>
    <property type="evidence" value="ECO:0007669"/>
    <property type="project" value="UniProtKB-SubCell"/>
</dbReference>
<dbReference type="Pfam" id="PF00850">
    <property type="entry name" value="Hist_deacetyl"/>
    <property type="match status" value="1"/>
</dbReference>
<dbReference type="SMART" id="SM00290">
    <property type="entry name" value="ZnF_UBP"/>
    <property type="match status" value="1"/>
</dbReference>
<dbReference type="GeneTree" id="ENSGT00940000159563"/>
<dbReference type="GO" id="GO:0032886">
    <property type="term" value="P:regulation of microtubule-based process"/>
    <property type="evidence" value="ECO:0007669"/>
    <property type="project" value="UniProtKB-ARBA"/>
</dbReference>
<dbReference type="PANTHER" id="PTHR10625">
    <property type="entry name" value="HISTONE DEACETYLASE HDAC1-RELATED"/>
    <property type="match status" value="1"/>
</dbReference>
<comment type="catalytic activity">
    <reaction evidence="29">
        <text>N(6)-acetyl-L-lysyl-[protein] + H2O = L-lysyl-[protein] + acetate</text>
        <dbReference type="Rhea" id="RHEA:58108"/>
        <dbReference type="Rhea" id="RHEA-COMP:9752"/>
        <dbReference type="Rhea" id="RHEA-COMP:10731"/>
        <dbReference type="ChEBI" id="CHEBI:15377"/>
        <dbReference type="ChEBI" id="CHEBI:29969"/>
        <dbReference type="ChEBI" id="CHEBI:30089"/>
        <dbReference type="ChEBI" id="CHEBI:61930"/>
    </reaction>
    <physiologicalReaction direction="left-to-right" evidence="29">
        <dbReference type="Rhea" id="RHEA:58109"/>
    </physiologicalReaction>
</comment>
<dbReference type="SUPFAM" id="SSF52768">
    <property type="entry name" value="Arginase/deacetylase"/>
    <property type="match status" value="1"/>
</dbReference>
<accession>A0A3B5MG98</accession>
<comment type="pathway">
    <text evidence="8">Protein modification; protein ubiquitination.</text>
</comment>
<comment type="similarity">
    <text evidence="9">Belongs to the histone deacetylase family. HD type 2 subfamily.</text>
</comment>
<keyword evidence="36" id="KW-1185">Reference proteome</keyword>
<dbReference type="GO" id="GO:0008270">
    <property type="term" value="F:zinc ion binding"/>
    <property type="evidence" value="ECO:0007669"/>
    <property type="project" value="UniProtKB-KW"/>
</dbReference>
<keyword evidence="10" id="KW-0488">Methylation</keyword>
<keyword evidence="11" id="KW-0963">Cytoplasm</keyword>
<evidence type="ECO:0000256" key="24">
    <source>
        <dbReference type="ARBA" id="ARBA00023163"/>
    </source>
</evidence>
<dbReference type="InterPro" id="IPR001607">
    <property type="entry name" value="Znf_UBP"/>
</dbReference>
<protein>
    <recommendedName>
        <fullName evidence="31">Protein deacetylase HDAC6</fullName>
    </recommendedName>
    <alternativeName>
        <fullName evidence="32">Tubulin-lysine deacetylase HDAC6</fullName>
    </alternativeName>
</protein>
<evidence type="ECO:0000256" key="18">
    <source>
        <dbReference type="ARBA" id="ARBA00022786"/>
    </source>
</evidence>
<evidence type="ECO:0000256" key="21">
    <source>
        <dbReference type="ARBA" id="ARBA00022843"/>
    </source>
</evidence>
<comment type="catalytic activity">
    <reaction evidence="30">
        <text>N(6)-acetyl-L-lysyl-[alpha-tubulin] + H2O = L-lysyl-[alpha-tubulin] + acetate</text>
        <dbReference type="Rhea" id="RHEA:21548"/>
        <dbReference type="Rhea" id="RHEA-COMP:11278"/>
        <dbReference type="Rhea" id="RHEA-COMP:11279"/>
        <dbReference type="ChEBI" id="CHEBI:15377"/>
        <dbReference type="ChEBI" id="CHEBI:29969"/>
        <dbReference type="ChEBI" id="CHEBI:30089"/>
        <dbReference type="ChEBI" id="CHEBI:61930"/>
    </reaction>
    <physiologicalReaction direction="left-to-right" evidence="30">
        <dbReference type="Rhea" id="RHEA:21549"/>
    </physiologicalReaction>
</comment>
<keyword evidence="17 33" id="KW-0863">Zinc-finger</keyword>
<evidence type="ECO:0000256" key="3">
    <source>
        <dbReference type="ARBA" id="ARBA00004123"/>
    </source>
</evidence>
<evidence type="ECO:0000256" key="8">
    <source>
        <dbReference type="ARBA" id="ARBA00004906"/>
    </source>
</evidence>
<dbReference type="PRINTS" id="PR01270">
    <property type="entry name" value="HDASUPER"/>
</dbReference>
<evidence type="ECO:0000256" key="29">
    <source>
        <dbReference type="ARBA" id="ARBA00049136"/>
    </source>
</evidence>
<evidence type="ECO:0000256" key="33">
    <source>
        <dbReference type="PROSITE-ProRule" id="PRU00502"/>
    </source>
</evidence>
<evidence type="ECO:0000256" key="15">
    <source>
        <dbReference type="ARBA" id="ARBA00022723"/>
    </source>
</evidence>
<keyword evidence="26" id="KW-0206">Cytoskeleton</keyword>
<dbReference type="FunFam" id="3.40.800.20:FF:000005">
    <property type="entry name" value="histone deacetylase 6"/>
    <property type="match status" value="1"/>
</dbReference>
<keyword evidence="18" id="KW-0833">Ubl conjugation pathway</keyword>
<keyword evidence="25" id="KW-0009">Actin-binding</keyword>
<keyword evidence="20" id="KW-0862">Zinc</keyword>
<dbReference type="Proteomes" id="UP000261380">
    <property type="component" value="Unplaced"/>
</dbReference>
<name>A0A3B5MG98_9TELE</name>
<keyword evidence="28" id="KW-0966">Cell projection</keyword>
<dbReference type="Pfam" id="PF02148">
    <property type="entry name" value="zf-UBP"/>
    <property type="match status" value="1"/>
</dbReference>
<evidence type="ECO:0000256" key="9">
    <source>
        <dbReference type="ARBA" id="ARBA00007738"/>
    </source>
</evidence>
<evidence type="ECO:0000256" key="5">
    <source>
        <dbReference type="ARBA" id="ARBA00004300"/>
    </source>
</evidence>
<dbReference type="FunFam" id="3.30.40.10:FF:000342">
    <property type="entry name" value="Histone deacetylase 6"/>
    <property type="match status" value="1"/>
</dbReference>
<dbReference type="InterPro" id="IPR013083">
    <property type="entry name" value="Znf_RING/FYVE/PHD"/>
</dbReference>
<comment type="cofactor">
    <cofactor evidence="1">
        <name>Zn(2+)</name>
        <dbReference type="ChEBI" id="CHEBI:29105"/>
    </cofactor>
</comment>
<keyword evidence="15" id="KW-0479">Metal-binding</keyword>
<dbReference type="Gene3D" id="3.30.40.10">
    <property type="entry name" value="Zinc/RING finger domain, C3HC4 (zinc finger)"/>
    <property type="match status" value="1"/>
</dbReference>
<evidence type="ECO:0000256" key="17">
    <source>
        <dbReference type="ARBA" id="ARBA00022771"/>
    </source>
</evidence>
<keyword evidence="14" id="KW-0808">Transferase</keyword>
<keyword evidence="13" id="KW-0597">Phosphoprotein</keyword>
<evidence type="ECO:0000313" key="36">
    <source>
        <dbReference type="Proteomes" id="UP000261380"/>
    </source>
</evidence>
<evidence type="ECO:0000256" key="7">
    <source>
        <dbReference type="ARBA" id="ARBA00004489"/>
    </source>
</evidence>
<feature type="domain" description="UBP-type" evidence="34">
    <location>
        <begin position="390"/>
        <end position="489"/>
    </location>
</feature>
<keyword evidence="12" id="KW-0678">Repressor</keyword>
<evidence type="ECO:0000256" key="12">
    <source>
        <dbReference type="ARBA" id="ARBA00022491"/>
    </source>
</evidence>
<dbReference type="GO" id="GO:0006950">
    <property type="term" value="P:response to stress"/>
    <property type="evidence" value="ECO:0007669"/>
    <property type="project" value="UniProtKB-ARBA"/>
</dbReference>
<dbReference type="GO" id="GO:0016787">
    <property type="term" value="F:hydrolase activity"/>
    <property type="evidence" value="ECO:0007669"/>
    <property type="project" value="UniProtKB-KW"/>
</dbReference>
<evidence type="ECO:0000313" key="35">
    <source>
        <dbReference type="Ensembl" id="ENSXCOP00000022630.1"/>
    </source>
</evidence>
<evidence type="ECO:0000256" key="28">
    <source>
        <dbReference type="ARBA" id="ARBA00023273"/>
    </source>
</evidence>
<dbReference type="InterPro" id="IPR023801">
    <property type="entry name" value="His_deacetylse_dom"/>
</dbReference>
<dbReference type="GO" id="GO:0004407">
    <property type="term" value="F:histone deacetylase activity"/>
    <property type="evidence" value="ECO:0007669"/>
    <property type="project" value="TreeGrafter"/>
</dbReference>
<dbReference type="InterPro" id="IPR023696">
    <property type="entry name" value="Ureohydrolase_dom_sf"/>
</dbReference>
<dbReference type="GO" id="GO:0030425">
    <property type="term" value="C:dendrite"/>
    <property type="evidence" value="ECO:0007669"/>
    <property type="project" value="UniProtKB-SubCell"/>
</dbReference>
<dbReference type="Gene3D" id="3.40.800.20">
    <property type="entry name" value="Histone deacetylase domain"/>
    <property type="match status" value="1"/>
</dbReference>
<evidence type="ECO:0000256" key="22">
    <source>
        <dbReference type="ARBA" id="ARBA00022853"/>
    </source>
</evidence>
<dbReference type="PANTHER" id="PTHR10625:SF21">
    <property type="entry name" value="HISTONE DEACETYLASE 6"/>
    <property type="match status" value="1"/>
</dbReference>
<dbReference type="GO" id="GO:0051129">
    <property type="term" value="P:negative regulation of cellular component organization"/>
    <property type="evidence" value="ECO:0007669"/>
    <property type="project" value="UniProtKB-ARBA"/>
</dbReference>
<dbReference type="SUPFAM" id="SSF57850">
    <property type="entry name" value="RING/U-box"/>
    <property type="match status" value="1"/>
</dbReference>
<evidence type="ECO:0000256" key="11">
    <source>
        <dbReference type="ARBA" id="ARBA00022490"/>
    </source>
</evidence>
<keyword evidence="23" id="KW-0805">Transcription regulation</keyword>
<evidence type="ECO:0000256" key="13">
    <source>
        <dbReference type="ARBA" id="ARBA00022553"/>
    </source>
</evidence>
<dbReference type="GO" id="GO:0003779">
    <property type="term" value="F:actin binding"/>
    <property type="evidence" value="ECO:0007669"/>
    <property type="project" value="UniProtKB-KW"/>
</dbReference>
<dbReference type="GO" id="GO:0005813">
    <property type="term" value="C:centrosome"/>
    <property type="evidence" value="ECO:0007669"/>
    <property type="project" value="UniProtKB-SubCell"/>
</dbReference>
<evidence type="ECO:0000256" key="25">
    <source>
        <dbReference type="ARBA" id="ARBA00023203"/>
    </source>
</evidence>
<comment type="subcellular location">
    <subcellularLocation>
        <location evidence="7">Cell projection</location>
        <location evidence="7">Axon</location>
    </subcellularLocation>
    <subcellularLocation>
        <location evidence="4">Cell projection</location>
        <location evidence="4">Dendrite</location>
    </subcellularLocation>
    <subcellularLocation>
        <location evidence="2">Cytoplasm</location>
        <location evidence="2">Cytoskeleton</location>
        <location evidence="2">Cilium basal body</location>
    </subcellularLocation>
    <subcellularLocation>
        <location evidence="5">Cytoplasm</location>
        <location evidence="5">Cytoskeleton</location>
        <location evidence="5">Microtubule organizing center</location>
        <location evidence="5">Centrosome</location>
    </subcellularLocation>
    <subcellularLocation>
        <location evidence="3">Nucleus</location>
    </subcellularLocation>
    <subcellularLocation>
        <location evidence="6">Perikaryon</location>
    </subcellularLocation>
</comment>
<keyword evidence="27" id="KW-0539">Nucleus</keyword>
<keyword evidence="16" id="KW-0677">Repeat</keyword>
<evidence type="ECO:0000256" key="14">
    <source>
        <dbReference type="ARBA" id="ARBA00022679"/>
    </source>
</evidence>
<dbReference type="PROSITE" id="PS50271">
    <property type="entry name" value="ZF_UBP"/>
    <property type="match status" value="1"/>
</dbReference>
<evidence type="ECO:0000256" key="20">
    <source>
        <dbReference type="ARBA" id="ARBA00022833"/>
    </source>
</evidence>
<reference evidence="35" key="2">
    <citation type="submission" date="2025-09" db="UniProtKB">
        <authorList>
            <consortium name="Ensembl"/>
        </authorList>
    </citation>
    <scope>IDENTIFICATION</scope>
</reference>
<evidence type="ECO:0000256" key="26">
    <source>
        <dbReference type="ARBA" id="ARBA00023212"/>
    </source>
</evidence>
<organism evidence="35 36">
    <name type="scientific">Xiphophorus couchianus</name>
    <name type="common">Monterrey platyfish</name>
    <dbReference type="NCBI Taxonomy" id="32473"/>
    <lineage>
        <taxon>Eukaryota</taxon>
        <taxon>Metazoa</taxon>
        <taxon>Chordata</taxon>
        <taxon>Craniata</taxon>
        <taxon>Vertebrata</taxon>
        <taxon>Euteleostomi</taxon>
        <taxon>Actinopterygii</taxon>
        <taxon>Neopterygii</taxon>
        <taxon>Teleostei</taxon>
        <taxon>Neoteleostei</taxon>
        <taxon>Acanthomorphata</taxon>
        <taxon>Ovalentaria</taxon>
        <taxon>Atherinomorphae</taxon>
        <taxon>Cyprinodontiformes</taxon>
        <taxon>Poeciliidae</taxon>
        <taxon>Poeciliinae</taxon>
        <taxon>Xiphophorus</taxon>
    </lineage>
</organism>
<evidence type="ECO:0000256" key="31">
    <source>
        <dbReference type="ARBA" id="ARBA00068733"/>
    </source>
</evidence>
<evidence type="ECO:0000256" key="27">
    <source>
        <dbReference type="ARBA" id="ARBA00023242"/>
    </source>
</evidence>
<dbReference type="STRING" id="32473.ENSXCOP00000022630"/>
<keyword evidence="21" id="KW-0832">Ubl conjugation</keyword>
<dbReference type="GO" id="GO:0051130">
    <property type="term" value="P:positive regulation of cellular component organization"/>
    <property type="evidence" value="ECO:0007669"/>
    <property type="project" value="UniProtKB-ARBA"/>
</dbReference>
<evidence type="ECO:0000256" key="4">
    <source>
        <dbReference type="ARBA" id="ARBA00004279"/>
    </source>
</evidence>
<reference evidence="35" key="1">
    <citation type="submission" date="2025-08" db="UniProtKB">
        <authorList>
            <consortium name="Ensembl"/>
        </authorList>
    </citation>
    <scope>IDENTIFICATION</scope>
</reference>
<dbReference type="AlphaFoldDB" id="A0A3B5MG98"/>
<evidence type="ECO:0000256" key="2">
    <source>
        <dbReference type="ARBA" id="ARBA00004120"/>
    </source>
</evidence>
<dbReference type="GO" id="GO:0000118">
    <property type="term" value="C:histone deacetylase complex"/>
    <property type="evidence" value="ECO:0007669"/>
    <property type="project" value="TreeGrafter"/>
</dbReference>
<evidence type="ECO:0000256" key="16">
    <source>
        <dbReference type="ARBA" id="ARBA00022737"/>
    </source>
</evidence>
<dbReference type="InterPro" id="IPR000286">
    <property type="entry name" value="HDACs"/>
</dbReference>
<proteinExistence type="inferred from homology"/>
<evidence type="ECO:0000256" key="10">
    <source>
        <dbReference type="ARBA" id="ARBA00022481"/>
    </source>
</evidence>
<evidence type="ECO:0000256" key="23">
    <source>
        <dbReference type="ARBA" id="ARBA00023015"/>
    </source>
</evidence>
<keyword evidence="19" id="KW-0378">Hydrolase</keyword>
<dbReference type="GO" id="GO:0043204">
    <property type="term" value="C:perikaryon"/>
    <property type="evidence" value="ECO:0007669"/>
    <property type="project" value="UniProtKB-SubCell"/>
</dbReference>
<dbReference type="GO" id="GO:0040029">
    <property type="term" value="P:epigenetic regulation of gene expression"/>
    <property type="evidence" value="ECO:0007669"/>
    <property type="project" value="TreeGrafter"/>
</dbReference>
<keyword evidence="24" id="KW-0804">Transcription</keyword>